<dbReference type="InterPro" id="IPR039424">
    <property type="entry name" value="SBP_5"/>
</dbReference>
<keyword evidence="1" id="KW-0732">Signal</keyword>
<dbReference type="Gene3D" id="3.40.190.10">
    <property type="entry name" value="Periplasmic binding protein-like II"/>
    <property type="match status" value="1"/>
</dbReference>
<dbReference type="STRING" id="1193181.BN10_130022"/>
<reference evidence="3 4" key="1">
    <citation type="journal article" date="2013" name="ISME J.">
        <title>A metabolic model for members of the genus Tetrasphaera involved in enhanced biological phosphorus removal.</title>
        <authorList>
            <person name="Kristiansen R."/>
            <person name="Nguyen H.T.T."/>
            <person name="Saunders A.M."/>
            <person name="Nielsen J.L."/>
            <person name="Wimmer R."/>
            <person name="Le V.Q."/>
            <person name="McIlroy S.J."/>
            <person name="Petrovski S."/>
            <person name="Seviour R.J."/>
            <person name="Calteau A."/>
            <person name="Nielsen K.L."/>
            <person name="Nielsen P.H."/>
        </authorList>
    </citation>
    <scope>NUCLEOTIDE SEQUENCE [LARGE SCALE GENOMIC DNA]</scope>
    <source>
        <strain evidence="3 4">Lp2</strain>
    </source>
</reference>
<feature type="domain" description="Solute-binding protein family 5" evidence="2">
    <location>
        <begin position="92"/>
        <end position="487"/>
    </location>
</feature>
<dbReference type="PANTHER" id="PTHR30290:SF83">
    <property type="entry name" value="ABC TRANSPORTER SUBSTRATE-BINDING PROTEIN"/>
    <property type="match status" value="1"/>
</dbReference>
<gene>
    <name evidence="3" type="ORF">BN10_130022</name>
</gene>
<dbReference type="Pfam" id="PF00496">
    <property type="entry name" value="SBP_bac_5"/>
    <property type="match status" value="1"/>
</dbReference>
<proteinExistence type="predicted"/>
<sequence length="579" mass="59931">MRGPRRVISLVAATAAAVGALAACTADAVVGSKVIEPAGRGGTLTLLSAAAIPTLDPQRIGDPTTGAMVGRTLHRTLTAYAPIAGEATQPSLVGDLATDTGEPSDDLKTWRFTLRPDLTWQDGSPLGCEDVKHGIARTFATDVITGGSTDALSALAIPRTPDGRSTFLGPWAQGDQAAAGQASFDQAVSCADRTISFVLAEPVADFNEMVTLAAFAPVKKDGDSGPDSGAASLSSGPYRLEGTWNAETGGLLVRNEKWRAESDPVRKANPDRIRITTGQEPGVIAATVLADDDTAKASVSLTPAPIALQQQVSSVEALRDRSLALPTGVIDYLAPNVTSPVLQSREARTALELSTRRSGYAVGLASPIGATPTASLIPDGLLARATTAVPVGEPDPTKARQILQQAGVAVPVPIRVAYREGPAADKAMSALVTGWREGGFDPTLVPIKDSYFGTVSAPGATEQYDVFWSNWSPAWGSASTILPPLFDASLNLTEAGSGRDYGGWSSVDWNARVGQIASMPDRAAREKAWAEADDVLREDVAYIALAARSAVHLAGSDVRGLAAHPYGGGAIDLGVAGVN</sequence>
<comment type="caution">
    <text evidence="3">The sequence shown here is derived from an EMBL/GenBank/DDBJ whole genome shotgun (WGS) entry which is preliminary data.</text>
</comment>
<dbReference type="HOGENOM" id="CLU_017028_9_0_11"/>
<dbReference type="AlphaFoldDB" id="N0DXT6"/>
<dbReference type="Gene3D" id="3.10.105.10">
    <property type="entry name" value="Dipeptide-binding Protein, Domain 3"/>
    <property type="match status" value="1"/>
</dbReference>
<dbReference type="OrthoDB" id="5240629at2"/>
<dbReference type="SUPFAM" id="SSF53850">
    <property type="entry name" value="Periplasmic binding protein-like II"/>
    <property type="match status" value="1"/>
</dbReference>
<dbReference type="eggNOG" id="COG0747">
    <property type="taxonomic scope" value="Bacteria"/>
</dbReference>
<dbReference type="PROSITE" id="PS51257">
    <property type="entry name" value="PROKAR_LIPOPROTEIN"/>
    <property type="match status" value="1"/>
</dbReference>
<feature type="signal peptide" evidence="1">
    <location>
        <begin position="1"/>
        <end position="22"/>
    </location>
</feature>
<dbReference type="GO" id="GO:0015833">
    <property type="term" value="P:peptide transport"/>
    <property type="evidence" value="ECO:0007669"/>
    <property type="project" value="TreeGrafter"/>
</dbReference>
<dbReference type="GO" id="GO:1904680">
    <property type="term" value="F:peptide transmembrane transporter activity"/>
    <property type="evidence" value="ECO:0007669"/>
    <property type="project" value="TreeGrafter"/>
</dbReference>
<evidence type="ECO:0000259" key="2">
    <source>
        <dbReference type="Pfam" id="PF00496"/>
    </source>
</evidence>
<dbReference type="InterPro" id="IPR030678">
    <property type="entry name" value="Peptide/Ni-bd"/>
</dbReference>
<evidence type="ECO:0000313" key="4">
    <source>
        <dbReference type="Proteomes" id="UP000013167"/>
    </source>
</evidence>
<accession>N0DXT6</accession>
<feature type="chain" id="PRO_5039658221" evidence="1">
    <location>
        <begin position="23"/>
        <end position="579"/>
    </location>
</feature>
<dbReference type="Proteomes" id="UP000013167">
    <property type="component" value="Unassembled WGS sequence"/>
</dbReference>
<keyword evidence="4" id="KW-1185">Reference proteome</keyword>
<dbReference type="PANTHER" id="PTHR30290">
    <property type="entry name" value="PERIPLASMIC BINDING COMPONENT OF ABC TRANSPORTER"/>
    <property type="match status" value="1"/>
</dbReference>
<name>N0DXT6_9MICO</name>
<organism evidence="3 4">
    <name type="scientific">Phycicoccus elongatus Lp2</name>
    <dbReference type="NCBI Taxonomy" id="1193181"/>
    <lineage>
        <taxon>Bacteria</taxon>
        <taxon>Bacillati</taxon>
        <taxon>Actinomycetota</taxon>
        <taxon>Actinomycetes</taxon>
        <taxon>Micrococcales</taxon>
        <taxon>Intrasporangiaceae</taxon>
        <taxon>Phycicoccus</taxon>
    </lineage>
</organism>
<dbReference type="InterPro" id="IPR000914">
    <property type="entry name" value="SBP_5_dom"/>
</dbReference>
<evidence type="ECO:0000313" key="3">
    <source>
        <dbReference type="EMBL" id="CCH69008.1"/>
    </source>
</evidence>
<dbReference type="EMBL" id="CAIZ01000035">
    <property type="protein sequence ID" value="CCH69008.1"/>
    <property type="molecule type" value="Genomic_DNA"/>
</dbReference>
<dbReference type="GO" id="GO:0042597">
    <property type="term" value="C:periplasmic space"/>
    <property type="evidence" value="ECO:0007669"/>
    <property type="project" value="UniProtKB-ARBA"/>
</dbReference>
<dbReference type="PIRSF" id="PIRSF002741">
    <property type="entry name" value="MppA"/>
    <property type="match status" value="1"/>
</dbReference>
<protein>
    <submittedName>
        <fullName evidence="3">Putative ABC transporter solute-binding protein</fullName>
    </submittedName>
</protein>
<dbReference type="GO" id="GO:0043190">
    <property type="term" value="C:ATP-binding cassette (ABC) transporter complex"/>
    <property type="evidence" value="ECO:0007669"/>
    <property type="project" value="InterPro"/>
</dbReference>
<evidence type="ECO:0000256" key="1">
    <source>
        <dbReference type="SAM" id="SignalP"/>
    </source>
</evidence>